<dbReference type="InParanoid" id="A0A7J6IJF2"/>
<dbReference type="EMBL" id="ANPB02000009">
    <property type="protein sequence ID" value="KAF4476681.1"/>
    <property type="molecule type" value="Genomic_DNA"/>
</dbReference>
<reference evidence="2 3" key="1">
    <citation type="submission" date="2012-08" db="EMBL/GenBank/DDBJ databases">
        <authorList>
            <person name="Gan P.H.P."/>
            <person name="Ikeda K."/>
            <person name="Irieda H."/>
            <person name="Narusaka M."/>
            <person name="O'Connell R.J."/>
            <person name="Narusaka Y."/>
            <person name="Takano Y."/>
            <person name="Kubo Y."/>
            <person name="Shirasu K."/>
        </authorList>
    </citation>
    <scope>NUCLEOTIDE SEQUENCE [LARGE SCALE GENOMIC DNA]</scope>
    <source>
        <strain evidence="2 3">Nara gc5</strain>
    </source>
</reference>
<evidence type="ECO:0000313" key="2">
    <source>
        <dbReference type="EMBL" id="KAF4476681.1"/>
    </source>
</evidence>
<gene>
    <name evidence="2" type="ORF">CGGC5_v015300</name>
</gene>
<organism evidence="2 3">
    <name type="scientific">Colletotrichum fructicola (strain Nara gc5)</name>
    <name type="common">Anthracnose fungus</name>
    <name type="synonym">Colletotrichum gloeosporioides (strain Nara gc5)</name>
    <dbReference type="NCBI Taxonomy" id="1213859"/>
    <lineage>
        <taxon>Eukaryota</taxon>
        <taxon>Fungi</taxon>
        <taxon>Dikarya</taxon>
        <taxon>Ascomycota</taxon>
        <taxon>Pezizomycotina</taxon>
        <taxon>Sordariomycetes</taxon>
        <taxon>Hypocreomycetidae</taxon>
        <taxon>Glomerellales</taxon>
        <taxon>Glomerellaceae</taxon>
        <taxon>Colletotrichum</taxon>
        <taxon>Colletotrichum gloeosporioides species complex</taxon>
    </lineage>
</organism>
<evidence type="ECO:0000313" key="3">
    <source>
        <dbReference type="Proteomes" id="UP000011096"/>
    </source>
</evidence>
<sequence length="710" mass="80868">MNTPGEKLFPSQRVHWLPISRRELSGDLISRVFAFSHIINPDHQHPSLTSNAVESILSQTQRSQLNFHHASQSSYNDSEQASKASQALENTDASARRTQADLVFRVPIYPAPARLVNKNFSSIATPLAFRYLYLGSKWDCDRLVCVSKSPKLSGFVEEIDLVGWIEEAEWWKHHYPWRMLAILPYIRSFRNLKSFYLGMTGFNFNWQVASLFGGPFAAKELRSALLDTLFACIAGEWTQEEHAGLLAFIIAQKKPEDDKMYVQWIPPDAEPARPDVIDFDEDMCAIMLEEEFGKKKKKPKPRNRPPDAKLLQDPLWQSWENLLGPALPLETLSIGGLAHSDDLDVFRSSAFKKIASLKSLTALKFSVSHKTDSYAKSVTQMYRSDSPMLHSLPKTLLCPAIADNLRVLSLYRPDNFGWHPSLDFRRINCKGKSPLMAGLPSLRVLALGGFAFTQTWQADWVASLGRGYGGSGLKELYLDNCHVLTEARKFRLQSGQTTIGRDSSGQAIQVDNSNFPDAESIVNGIGSDRMRFDLRWHHILNSWRQSMTALQVFVMGCGDHGDDCLRSVVEANYPDQLPIMSDHDRDPRFFRHGEKAFLNYKAPPPPFDHEEPLGDRYYKKRNRPEAPQYKYGVGMTVNWDSECSWRNNGPILRYTKFDGGMDYYPWTESYDDERPDFRHQGMKTDEPDTVKEDMKAYELLIATVKTRAAS</sequence>
<accession>A0A7J6IJF2</accession>
<feature type="region of interest" description="Disordered" evidence="1">
    <location>
        <begin position="68"/>
        <end position="93"/>
    </location>
</feature>
<protein>
    <recommendedName>
        <fullName evidence="4">F-box domain protein</fullName>
    </recommendedName>
</protein>
<evidence type="ECO:0000256" key="1">
    <source>
        <dbReference type="SAM" id="MobiDB-lite"/>
    </source>
</evidence>
<dbReference type="RefSeq" id="XP_031880792.1">
    <property type="nucleotide sequence ID" value="XM_032022244.1"/>
</dbReference>
<dbReference type="Proteomes" id="UP000011096">
    <property type="component" value="Unassembled WGS sequence"/>
</dbReference>
<proteinExistence type="predicted"/>
<dbReference type="GeneID" id="43606439"/>
<reference evidence="2 3" key="2">
    <citation type="submission" date="2020-04" db="EMBL/GenBank/DDBJ databases">
        <title>Genome sequencing and assembly of multiple isolates from the Colletotrichum gloeosporioides species complex.</title>
        <authorList>
            <person name="Gan P."/>
            <person name="Shirasu K."/>
        </authorList>
    </citation>
    <scope>NUCLEOTIDE SEQUENCE [LARGE SCALE GENOMIC DNA]</scope>
    <source>
        <strain evidence="2 3">Nara gc5</strain>
    </source>
</reference>
<dbReference type="AlphaFoldDB" id="A0A7J6IJF2"/>
<dbReference type="SUPFAM" id="SSF52047">
    <property type="entry name" value="RNI-like"/>
    <property type="match status" value="1"/>
</dbReference>
<comment type="caution">
    <text evidence="2">The sequence shown here is derived from an EMBL/GenBank/DDBJ whole genome shotgun (WGS) entry which is preliminary data.</text>
</comment>
<dbReference type="PANTHER" id="PTHR42057:SF2">
    <property type="entry name" value="F-BOX DOMAIN PROTEIN (AFU_ORTHOLOGUE AFUA_4G00200)-RELATED"/>
    <property type="match status" value="1"/>
</dbReference>
<dbReference type="PANTHER" id="PTHR42057">
    <property type="entry name" value="F-BOX DOMAIN PROTEIN (AFU_ORTHOLOGUE AFUA_4G00200)"/>
    <property type="match status" value="1"/>
</dbReference>
<name>A0A7J6IJF2_COLFN</name>
<dbReference type="OrthoDB" id="3140657at2759"/>
<keyword evidence="3" id="KW-1185">Reference proteome</keyword>
<evidence type="ECO:0008006" key="4">
    <source>
        <dbReference type="Google" id="ProtNLM"/>
    </source>
</evidence>